<accession>A0A2U2DPJ5</accession>
<protein>
    <submittedName>
        <fullName evidence="1">Uncharacterized protein</fullName>
    </submittedName>
</protein>
<dbReference type="Proteomes" id="UP000245252">
    <property type="component" value="Unassembled WGS sequence"/>
</dbReference>
<sequence length="85" mass="9704">MAGPGEEGDEDLWAQVRTPVGQAWSGRARYAAAMEFYQRGEMSAETLEIYRICCRLDNENPLDVLRRWKVGADWLARLSADEPTR</sequence>
<evidence type="ECO:0000313" key="1">
    <source>
        <dbReference type="EMBL" id="PWE55230.1"/>
    </source>
</evidence>
<dbReference type="RefSeq" id="WP_109459528.1">
    <property type="nucleotide sequence ID" value="NZ_QFBC01000007.1"/>
</dbReference>
<dbReference type="OrthoDB" id="8420278at2"/>
<dbReference type="AlphaFoldDB" id="A0A2U2DPJ5"/>
<evidence type="ECO:0000313" key="2">
    <source>
        <dbReference type="Proteomes" id="UP000245252"/>
    </source>
</evidence>
<organism evidence="1 2">
    <name type="scientific">Metarhizobium album</name>
    <dbReference type="NCBI Taxonomy" id="2182425"/>
    <lineage>
        <taxon>Bacteria</taxon>
        <taxon>Pseudomonadati</taxon>
        <taxon>Pseudomonadota</taxon>
        <taxon>Alphaproteobacteria</taxon>
        <taxon>Hyphomicrobiales</taxon>
        <taxon>Rhizobiaceae</taxon>
        <taxon>Metarhizobium</taxon>
    </lineage>
</organism>
<dbReference type="EMBL" id="QFBC01000007">
    <property type="protein sequence ID" value="PWE55230.1"/>
    <property type="molecule type" value="Genomic_DNA"/>
</dbReference>
<proteinExistence type="predicted"/>
<reference evidence="1 2" key="1">
    <citation type="submission" date="2018-05" db="EMBL/GenBank/DDBJ databases">
        <title>The draft genome of strain NS-104.</title>
        <authorList>
            <person name="Hang P."/>
            <person name="Jiang J."/>
        </authorList>
    </citation>
    <scope>NUCLEOTIDE SEQUENCE [LARGE SCALE GENOMIC DNA]</scope>
    <source>
        <strain evidence="1 2">NS-104</strain>
    </source>
</reference>
<comment type="caution">
    <text evidence="1">The sequence shown here is derived from an EMBL/GenBank/DDBJ whole genome shotgun (WGS) entry which is preliminary data.</text>
</comment>
<keyword evidence="2" id="KW-1185">Reference proteome</keyword>
<gene>
    <name evidence="1" type="ORF">DEM27_17535</name>
</gene>
<name>A0A2U2DPJ5_9HYPH</name>